<evidence type="ECO:0008006" key="12">
    <source>
        <dbReference type="Google" id="ProtNLM"/>
    </source>
</evidence>
<keyword evidence="5" id="KW-0812">Transmembrane</keyword>
<name>A0A1F4S4X8_UNCSA</name>
<feature type="coiled-coil region" evidence="8">
    <location>
        <begin position="363"/>
        <end position="390"/>
    </location>
</feature>
<dbReference type="PANTHER" id="PTHR30026">
    <property type="entry name" value="OUTER MEMBRANE PROTEIN TOLC"/>
    <property type="match status" value="1"/>
</dbReference>
<feature type="chain" id="PRO_5009514370" description="Transporter" evidence="9">
    <location>
        <begin position="20"/>
        <end position="438"/>
    </location>
</feature>
<dbReference type="EMBL" id="MEUA01000019">
    <property type="protein sequence ID" value="OGC15491.1"/>
    <property type="molecule type" value="Genomic_DNA"/>
</dbReference>
<keyword evidence="7" id="KW-0998">Cell outer membrane</keyword>
<keyword evidence="6" id="KW-0472">Membrane</keyword>
<keyword evidence="8" id="KW-0175">Coiled coil</keyword>
<evidence type="ECO:0000256" key="8">
    <source>
        <dbReference type="SAM" id="Coils"/>
    </source>
</evidence>
<dbReference type="SUPFAM" id="SSF56954">
    <property type="entry name" value="Outer membrane efflux proteins (OEP)"/>
    <property type="match status" value="1"/>
</dbReference>
<evidence type="ECO:0000256" key="3">
    <source>
        <dbReference type="ARBA" id="ARBA00022448"/>
    </source>
</evidence>
<comment type="similarity">
    <text evidence="2">Belongs to the outer membrane factor (OMF) (TC 1.B.17) family.</text>
</comment>
<evidence type="ECO:0000256" key="4">
    <source>
        <dbReference type="ARBA" id="ARBA00022452"/>
    </source>
</evidence>
<dbReference type="GO" id="GO:0015288">
    <property type="term" value="F:porin activity"/>
    <property type="evidence" value="ECO:0007669"/>
    <property type="project" value="TreeGrafter"/>
</dbReference>
<dbReference type="InterPro" id="IPR003423">
    <property type="entry name" value="OMP_efflux"/>
</dbReference>
<dbReference type="Pfam" id="PF02321">
    <property type="entry name" value="OEP"/>
    <property type="match status" value="2"/>
</dbReference>
<proteinExistence type="inferred from homology"/>
<evidence type="ECO:0000313" key="11">
    <source>
        <dbReference type="Proteomes" id="UP000177905"/>
    </source>
</evidence>
<keyword evidence="9" id="KW-0732">Signal</keyword>
<dbReference type="Proteomes" id="UP000177905">
    <property type="component" value="Unassembled WGS sequence"/>
</dbReference>
<dbReference type="GO" id="GO:1990281">
    <property type="term" value="C:efflux pump complex"/>
    <property type="evidence" value="ECO:0007669"/>
    <property type="project" value="TreeGrafter"/>
</dbReference>
<evidence type="ECO:0000256" key="6">
    <source>
        <dbReference type="ARBA" id="ARBA00023136"/>
    </source>
</evidence>
<comment type="subcellular location">
    <subcellularLocation>
        <location evidence="1">Cell outer membrane</location>
    </subcellularLocation>
</comment>
<evidence type="ECO:0000256" key="9">
    <source>
        <dbReference type="SAM" id="SignalP"/>
    </source>
</evidence>
<evidence type="ECO:0000256" key="7">
    <source>
        <dbReference type="ARBA" id="ARBA00023237"/>
    </source>
</evidence>
<feature type="signal peptide" evidence="9">
    <location>
        <begin position="1"/>
        <end position="19"/>
    </location>
</feature>
<dbReference type="PANTHER" id="PTHR30026:SF20">
    <property type="entry name" value="OUTER MEMBRANE PROTEIN TOLC"/>
    <property type="match status" value="1"/>
</dbReference>
<gene>
    <name evidence="10" type="ORF">A2290_03770</name>
</gene>
<dbReference type="GO" id="GO:0009279">
    <property type="term" value="C:cell outer membrane"/>
    <property type="evidence" value="ECO:0007669"/>
    <property type="project" value="UniProtKB-SubCell"/>
</dbReference>
<evidence type="ECO:0000256" key="5">
    <source>
        <dbReference type="ARBA" id="ARBA00022692"/>
    </source>
</evidence>
<evidence type="ECO:0000313" key="10">
    <source>
        <dbReference type="EMBL" id="OGC15491.1"/>
    </source>
</evidence>
<protein>
    <recommendedName>
        <fullName evidence="12">Transporter</fullName>
    </recommendedName>
</protein>
<comment type="caution">
    <text evidence="10">The sequence shown here is derived from an EMBL/GenBank/DDBJ whole genome shotgun (WGS) entry which is preliminary data.</text>
</comment>
<keyword evidence="3" id="KW-0813">Transport</keyword>
<dbReference type="Gene3D" id="1.20.1600.10">
    <property type="entry name" value="Outer membrane efflux proteins (OEP)"/>
    <property type="match status" value="1"/>
</dbReference>
<sequence>MKKLIGFILILFFSSSAFALNLKESIKIATDKNPSVITARKVLEAASGQAFQAMGAFFPNIKIEASTGQIYSKPYQMVFTTNVGGIPATQSFIAGVDEQIPVRKLGFSLVQPFFTGGKLTSQLRLAQNNYEITLEELNKTILSVSFDTTVAYYGLIRAVKLVQLSEQAYNMAKNHLEKAKTMFSTGISTKSDVLRAEVQNINAEITLSKAKNSLIIAQNSLNSALGYPFDHRLEVEYADLSNEISLIPPYENILEAAYENRPEWKEFLLTKKTAHDNLEIAKSDLFPSVFAIGTYNSDYTQYPSYFTDVNSWSALISASWNILDMTLPGKIQKASADLDAQRANENSVKNSIALETRNAFSELKSTKETIQSTEKALKIAEENYKVANIRYSAGVGINLQVIDAEVALTQARIDNLDAQVNLQIAKAKLNKLVGKEII</sequence>
<evidence type="ECO:0000256" key="1">
    <source>
        <dbReference type="ARBA" id="ARBA00004442"/>
    </source>
</evidence>
<keyword evidence="4" id="KW-1134">Transmembrane beta strand</keyword>
<dbReference type="InterPro" id="IPR051906">
    <property type="entry name" value="TolC-like"/>
</dbReference>
<accession>A0A1F4S4X8</accession>
<reference evidence="10 11" key="1">
    <citation type="journal article" date="2016" name="Nat. Commun.">
        <title>Thousands of microbial genomes shed light on interconnected biogeochemical processes in an aquifer system.</title>
        <authorList>
            <person name="Anantharaman K."/>
            <person name="Brown C.T."/>
            <person name="Hug L.A."/>
            <person name="Sharon I."/>
            <person name="Castelle C.J."/>
            <person name="Probst A.J."/>
            <person name="Thomas B.C."/>
            <person name="Singh A."/>
            <person name="Wilkins M.J."/>
            <person name="Karaoz U."/>
            <person name="Brodie E.L."/>
            <person name="Williams K.H."/>
            <person name="Hubbard S.S."/>
            <person name="Banfield J.F."/>
        </authorList>
    </citation>
    <scope>NUCLEOTIDE SEQUENCE [LARGE SCALE GENOMIC DNA]</scope>
</reference>
<evidence type="ECO:0000256" key="2">
    <source>
        <dbReference type="ARBA" id="ARBA00007613"/>
    </source>
</evidence>
<organism evidence="10 11">
    <name type="scientific">candidate division WOR-1 bacterium RIFOXYB2_FULL_36_35</name>
    <dbReference type="NCBI Taxonomy" id="1802578"/>
    <lineage>
        <taxon>Bacteria</taxon>
        <taxon>Bacillati</taxon>
        <taxon>Saganbacteria</taxon>
    </lineage>
</organism>
<dbReference type="GO" id="GO:0015562">
    <property type="term" value="F:efflux transmembrane transporter activity"/>
    <property type="evidence" value="ECO:0007669"/>
    <property type="project" value="InterPro"/>
</dbReference>
<dbReference type="AlphaFoldDB" id="A0A1F4S4X8"/>